<evidence type="ECO:0000256" key="6">
    <source>
        <dbReference type="ARBA" id="ARBA00023136"/>
    </source>
</evidence>
<dbReference type="InterPro" id="IPR051679">
    <property type="entry name" value="DASS-Related_Transporters"/>
</dbReference>
<dbReference type="PANTHER" id="PTHR43652:SF2">
    <property type="entry name" value="BASIC AMINO ACID ANTIPORTER YFCC-RELATED"/>
    <property type="match status" value="1"/>
</dbReference>
<feature type="transmembrane region" description="Helical" evidence="7">
    <location>
        <begin position="95"/>
        <end position="126"/>
    </location>
</feature>
<feature type="transmembrane region" description="Helical" evidence="7">
    <location>
        <begin position="176"/>
        <end position="200"/>
    </location>
</feature>
<keyword evidence="6 7" id="KW-0472">Membrane</keyword>
<dbReference type="Pfam" id="PF03600">
    <property type="entry name" value="CitMHS"/>
    <property type="match status" value="1"/>
</dbReference>
<feature type="domain" description="RCK C-terminal" evidence="8">
    <location>
        <begin position="210"/>
        <end position="292"/>
    </location>
</feature>
<dbReference type="PROSITE" id="PS51202">
    <property type="entry name" value="RCK_C"/>
    <property type="match status" value="1"/>
</dbReference>
<evidence type="ECO:0000256" key="7">
    <source>
        <dbReference type="SAM" id="Phobius"/>
    </source>
</evidence>
<keyword evidence="4" id="KW-0677">Repeat</keyword>
<feature type="transmembrane region" description="Helical" evidence="7">
    <location>
        <begin position="414"/>
        <end position="431"/>
    </location>
</feature>
<feature type="transmembrane region" description="Helical" evidence="7">
    <location>
        <begin position="443"/>
        <end position="469"/>
    </location>
</feature>
<feature type="transmembrane region" description="Helical" evidence="7">
    <location>
        <begin position="138"/>
        <end position="156"/>
    </location>
</feature>
<feature type="transmembrane region" description="Helical" evidence="7">
    <location>
        <begin position="390"/>
        <end position="408"/>
    </location>
</feature>
<feature type="transmembrane region" description="Helical" evidence="7">
    <location>
        <begin position="34"/>
        <end position="49"/>
    </location>
</feature>
<comment type="caution">
    <text evidence="9">The sequence shown here is derived from an EMBL/GenBank/DDBJ whole genome shotgun (WGS) entry which is preliminary data.</text>
</comment>
<keyword evidence="10" id="KW-1185">Reference proteome</keyword>
<sequence length="581" mass="61384">MISGVTLSQILIVVLLGGLLTAFASDRFRADNVAVAGLMLGVVLGLVPTDRIFSGLINPVVVTVLEVLLIVHALGRSHVFDRIGEWLNSRFTRPLGQIIALCGVAACLSSVMNNVAAFSLMLPACFSMMAKGRLPARWIFLPLSYATLLGGLWTSIGTPANLVASAFLQQSGEEGFALLDFAPAGLAVTAVGLLVLALWLPRTLLKEGEEQVEDDSGPISWVMTELRLAAADPGIPSVADLEALLDGHVHNIVRDGRRVFPIKPETILLPADRLLVEAEPNALNSALRTGRVSYSRQAGSGERRRVRAVVMPHSLLAGSSIAAQDLDRVAVEILQVEGEPVRFEGPFEELSFRAGSILLLEGDEAAVRSFIAYNELVEVADSAPVGVSEIGFMPLAAFALGVMAAGSGLVATEIALAAVVAILCLAGKLDLRAALRNLNWPIIVILVAMLPLGEAVGTTGAAAAIATFLTEHLPMAAVPLAVFVLLAIAMVITPFVNNVTAVAILAPIAVELAHATQLSPQMLVMAVAVGASCDFLTPFGHHNNTLAYGLGPYRFRDFLWLGWPLSLATFGTAGVVLLLYW</sequence>
<keyword evidence="3 7" id="KW-0812">Transmembrane</keyword>
<protein>
    <submittedName>
        <fullName evidence="9">Cation transporter</fullName>
    </submittedName>
</protein>
<feature type="transmembrane region" description="Helical" evidence="7">
    <location>
        <begin position="481"/>
        <end position="510"/>
    </location>
</feature>
<evidence type="ECO:0000256" key="5">
    <source>
        <dbReference type="ARBA" id="ARBA00022989"/>
    </source>
</evidence>
<feature type="transmembrane region" description="Helical" evidence="7">
    <location>
        <begin position="56"/>
        <end position="75"/>
    </location>
</feature>
<comment type="subcellular location">
    <subcellularLocation>
        <location evidence="1">Membrane</location>
        <topology evidence="1">Multi-pass membrane protein</topology>
    </subcellularLocation>
</comment>
<evidence type="ECO:0000256" key="1">
    <source>
        <dbReference type="ARBA" id="ARBA00004141"/>
    </source>
</evidence>
<proteinExistence type="predicted"/>
<name>A0ABM8PY28_9HYPH</name>
<dbReference type="InterPro" id="IPR004680">
    <property type="entry name" value="Cit_transptr-like_dom"/>
</dbReference>
<evidence type="ECO:0000313" key="9">
    <source>
        <dbReference type="EMBL" id="CAD7054446.1"/>
    </source>
</evidence>
<dbReference type="InterPro" id="IPR036721">
    <property type="entry name" value="RCK_C_sf"/>
</dbReference>
<dbReference type="SUPFAM" id="SSF116726">
    <property type="entry name" value="TrkA C-terminal domain-like"/>
    <property type="match status" value="2"/>
</dbReference>
<gene>
    <name evidence="9" type="ORF">REJC140_02162</name>
</gene>
<dbReference type="InterPro" id="IPR006037">
    <property type="entry name" value="RCK_C"/>
</dbReference>
<organism evidence="9 10">
    <name type="scientific">Pseudorhizobium endolithicum</name>
    <dbReference type="NCBI Taxonomy" id="1191678"/>
    <lineage>
        <taxon>Bacteria</taxon>
        <taxon>Pseudomonadati</taxon>
        <taxon>Pseudomonadota</taxon>
        <taxon>Alphaproteobacteria</taxon>
        <taxon>Hyphomicrobiales</taxon>
        <taxon>Rhizobiaceae</taxon>
        <taxon>Rhizobium/Agrobacterium group</taxon>
        <taxon>Pseudorhizobium</taxon>
    </lineage>
</organism>
<evidence type="ECO:0000313" key="10">
    <source>
        <dbReference type="Proteomes" id="UP000606921"/>
    </source>
</evidence>
<reference evidence="9 10" key="1">
    <citation type="submission" date="2020-11" db="EMBL/GenBank/DDBJ databases">
        <authorList>
            <person name="Lassalle F."/>
        </authorList>
    </citation>
    <scope>NUCLEOTIDE SEQUENCE [LARGE SCALE GENOMIC DNA]</scope>
    <source>
        <strain evidence="9 10">JC140</strain>
    </source>
</reference>
<dbReference type="PANTHER" id="PTHR43652">
    <property type="entry name" value="BASIC AMINO ACID ANTIPORTER YFCC-RELATED"/>
    <property type="match status" value="1"/>
</dbReference>
<evidence type="ECO:0000256" key="2">
    <source>
        <dbReference type="ARBA" id="ARBA00022448"/>
    </source>
</evidence>
<feature type="transmembrane region" description="Helical" evidence="7">
    <location>
        <begin position="560"/>
        <end position="580"/>
    </location>
</feature>
<keyword evidence="2" id="KW-0813">Transport</keyword>
<dbReference type="Proteomes" id="UP000606921">
    <property type="component" value="Unassembled WGS sequence"/>
</dbReference>
<evidence type="ECO:0000256" key="3">
    <source>
        <dbReference type="ARBA" id="ARBA00022692"/>
    </source>
</evidence>
<evidence type="ECO:0000256" key="4">
    <source>
        <dbReference type="ARBA" id="ARBA00022737"/>
    </source>
</evidence>
<dbReference type="EMBL" id="CABFWF030000018">
    <property type="protein sequence ID" value="CAD7054446.1"/>
    <property type="molecule type" value="Genomic_DNA"/>
</dbReference>
<accession>A0ABM8PY28</accession>
<keyword evidence="5 7" id="KW-1133">Transmembrane helix</keyword>
<evidence type="ECO:0000259" key="8">
    <source>
        <dbReference type="PROSITE" id="PS51202"/>
    </source>
</evidence>